<proteinExistence type="predicted"/>
<protein>
    <submittedName>
        <fullName evidence="1">Uncharacterized protein</fullName>
    </submittedName>
</protein>
<organism evidence="1 2">
    <name type="scientific">Candidatus Scybalenecus merdavium</name>
    <dbReference type="NCBI Taxonomy" id="2840939"/>
    <lineage>
        <taxon>Bacteria</taxon>
        <taxon>Bacillati</taxon>
        <taxon>Bacillota</taxon>
        <taxon>Clostridia</taxon>
        <taxon>Eubacteriales</taxon>
        <taxon>Oscillospiraceae</taxon>
        <taxon>Oscillospiraceae incertae sedis</taxon>
        <taxon>Candidatus Scybalenecus</taxon>
    </lineage>
</organism>
<name>A0A9D1SN68_9FIRM</name>
<accession>A0A9D1SN68</accession>
<reference evidence="1" key="2">
    <citation type="journal article" date="2021" name="PeerJ">
        <title>Extensive microbial diversity within the chicken gut microbiome revealed by metagenomics and culture.</title>
        <authorList>
            <person name="Gilroy R."/>
            <person name="Ravi A."/>
            <person name="Getino M."/>
            <person name="Pursley I."/>
            <person name="Horton D.L."/>
            <person name="Alikhan N.F."/>
            <person name="Baker D."/>
            <person name="Gharbi K."/>
            <person name="Hall N."/>
            <person name="Watson M."/>
            <person name="Adriaenssens E.M."/>
            <person name="Foster-Nyarko E."/>
            <person name="Jarju S."/>
            <person name="Secka A."/>
            <person name="Antonio M."/>
            <person name="Oren A."/>
            <person name="Chaudhuri R.R."/>
            <person name="La Ragione R."/>
            <person name="Hildebrand F."/>
            <person name="Pallen M.J."/>
        </authorList>
    </citation>
    <scope>NUCLEOTIDE SEQUENCE</scope>
    <source>
        <strain evidence="1">CHK176-6737</strain>
    </source>
</reference>
<reference evidence="1" key="1">
    <citation type="submission" date="2020-10" db="EMBL/GenBank/DDBJ databases">
        <authorList>
            <person name="Gilroy R."/>
        </authorList>
    </citation>
    <scope>NUCLEOTIDE SEQUENCE</scope>
    <source>
        <strain evidence="1">CHK176-6737</strain>
    </source>
</reference>
<dbReference type="Proteomes" id="UP000824125">
    <property type="component" value="Unassembled WGS sequence"/>
</dbReference>
<evidence type="ECO:0000313" key="1">
    <source>
        <dbReference type="EMBL" id="HIU68809.1"/>
    </source>
</evidence>
<evidence type="ECO:0000313" key="2">
    <source>
        <dbReference type="Proteomes" id="UP000824125"/>
    </source>
</evidence>
<comment type="caution">
    <text evidence="1">The sequence shown here is derived from an EMBL/GenBank/DDBJ whole genome shotgun (WGS) entry which is preliminary data.</text>
</comment>
<dbReference type="EMBL" id="DVNM01000013">
    <property type="protein sequence ID" value="HIU68809.1"/>
    <property type="molecule type" value="Genomic_DNA"/>
</dbReference>
<dbReference type="AlphaFoldDB" id="A0A9D1SN68"/>
<sequence>MTDGELLKLTKQDLQKMDSRSDDYLMTLVSAAKIKIAEEGVQLDLQNVNHCLLVSQYAAYLFRKRAAPETDMPRFVRYGLNNLLLAQKGGGGRDV</sequence>
<gene>
    <name evidence="1" type="ORF">IAD23_02475</name>
</gene>